<evidence type="ECO:0000313" key="1">
    <source>
        <dbReference type="EMBL" id="ANX13863.1"/>
    </source>
</evidence>
<dbReference type="STRING" id="255247.ABE41_017770"/>
<dbReference type="Proteomes" id="UP000077412">
    <property type="component" value="Chromosome"/>
</dbReference>
<protein>
    <recommendedName>
        <fullName evidence="3">Glycosyl hydrolase family 32 N-terminal domain-containing protein</fullName>
    </recommendedName>
</protein>
<dbReference type="InterPro" id="IPR023296">
    <property type="entry name" value="Glyco_hydro_beta-prop_sf"/>
</dbReference>
<dbReference type="SUPFAM" id="SSF75005">
    <property type="entry name" value="Arabinanase/levansucrase/invertase"/>
    <property type="match status" value="1"/>
</dbReference>
<dbReference type="Gene3D" id="2.115.10.20">
    <property type="entry name" value="Glycosyl hydrolase domain, family 43"/>
    <property type="match status" value="1"/>
</dbReference>
<evidence type="ECO:0008006" key="3">
    <source>
        <dbReference type="Google" id="ProtNLM"/>
    </source>
</evidence>
<dbReference type="AlphaFoldDB" id="A0A1B1Z8T8"/>
<organism evidence="1 2">
    <name type="scientific">Fictibacillus arsenicus</name>
    <dbReference type="NCBI Taxonomy" id="255247"/>
    <lineage>
        <taxon>Bacteria</taxon>
        <taxon>Bacillati</taxon>
        <taxon>Bacillota</taxon>
        <taxon>Bacilli</taxon>
        <taxon>Bacillales</taxon>
        <taxon>Fictibacillaceae</taxon>
        <taxon>Fictibacillus</taxon>
    </lineage>
</organism>
<dbReference type="RefSeq" id="WP_066293262.1">
    <property type="nucleotide sequence ID" value="NZ_CP016761.1"/>
</dbReference>
<accession>A0A1B1Z8T8</accession>
<sequence>MEQTKTQETIVNLAPLFNPEEGRTVISPLGNETGYWAGAPTVLFDDKDETFYLYYRLRNPRGHGEDERGFEVRIASSKDGENFTDVWSVHKRELNSSSIERSALVKVSDQLYRLYISYVDPADNRWRIDVVEAESPSSFQVENRKKILTASDHPNVEGVKDPYIVKHENKYYMYFVYAKGLDSAGSEEMHQTGDVHNTGLAVAPTGLAISEDGIHFDWVDTVIPVSDAGWDQYQSRLTTIIPTQNGYTVLWDGSVGVEQNYEEKMALAVSFDLRTFAKLNVDGPVLETASGKAVRYVDAIIHEGSIWYYYEYTREDGAHELRLCKVKI</sequence>
<gene>
    <name evidence="1" type="ORF">ABE41_017770</name>
</gene>
<proteinExistence type="predicted"/>
<name>A0A1B1Z8T8_9BACL</name>
<reference evidence="1 2" key="1">
    <citation type="submission" date="2016-08" db="EMBL/GenBank/DDBJ databases">
        <title>Complete genome sequence of Fictibacillus arsenicus G25-54, a strain with toxicity to nematodes and a potential arsenic-resistance activity.</title>
        <authorList>
            <person name="Zheng Z."/>
        </authorList>
    </citation>
    <scope>NUCLEOTIDE SEQUENCE [LARGE SCALE GENOMIC DNA]</scope>
    <source>
        <strain evidence="1 2">G25-54</strain>
    </source>
</reference>
<dbReference type="OrthoDB" id="2534034at2"/>
<evidence type="ECO:0000313" key="2">
    <source>
        <dbReference type="Proteomes" id="UP000077412"/>
    </source>
</evidence>
<dbReference type="KEGG" id="far:ABE41_017770"/>
<dbReference type="EMBL" id="CP016761">
    <property type="protein sequence ID" value="ANX13863.1"/>
    <property type="molecule type" value="Genomic_DNA"/>
</dbReference>
<keyword evidence="2" id="KW-1185">Reference proteome</keyword>